<dbReference type="InterPro" id="IPR036736">
    <property type="entry name" value="ACP-like_sf"/>
</dbReference>
<dbReference type="Pfam" id="PF00550">
    <property type="entry name" value="PP-binding"/>
    <property type="match status" value="1"/>
</dbReference>
<feature type="domain" description="Carrier" evidence="1">
    <location>
        <begin position="11"/>
        <end position="68"/>
    </location>
</feature>
<dbReference type="HOGENOM" id="CLU_2282756_0_0_1"/>
<reference evidence="2" key="2">
    <citation type="submission" date="2024-10" db="UniProtKB">
        <authorList>
            <consortium name="EnsemblProtists"/>
        </authorList>
    </citation>
    <scope>IDENTIFICATION</scope>
</reference>
<accession>A0A0D3JHR0</accession>
<dbReference type="Gene3D" id="1.10.1200.10">
    <property type="entry name" value="ACP-like"/>
    <property type="match status" value="1"/>
</dbReference>
<dbReference type="Proteomes" id="UP000013827">
    <property type="component" value="Unassembled WGS sequence"/>
</dbReference>
<dbReference type="AlphaFoldDB" id="A0A0D3JHR0"/>
<dbReference type="KEGG" id="ehx:EMIHUDRAFT_308411"/>
<dbReference type="GeneID" id="17268592"/>
<dbReference type="PaxDb" id="2903-EOD23045"/>
<sequence length="102" mass="10902">MLLRGEAAAAAVRSLAAELLRGVDPDTPLADAGLDVEAAMQFGVRLQALVGELPPTVARDYPTLRALEVYVANRETTVAAGDGGWGSRLQSWWERVKERALG</sequence>
<keyword evidence="3" id="KW-1185">Reference proteome</keyword>
<evidence type="ECO:0000313" key="2">
    <source>
        <dbReference type="EnsemblProtists" id="EOD23045"/>
    </source>
</evidence>
<dbReference type="SUPFAM" id="SSF47336">
    <property type="entry name" value="ACP-like"/>
    <property type="match status" value="1"/>
</dbReference>
<dbReference type="InterPro" id="IPR009081">
    <property type="entry name" value="PP-bd_ACP"/>
</dbReference>
<organism evidence="2 3">
    <name type="scientific">Emiliania huxleyi (strain CCMP1516)</name>
    <dbReference type="NCBI Taxonomy" id="280463"/>
    <lineage>
        <taxon>Eukaryota</taxon>
        <taxon>Haptista</taxon>
        <taxon>Haptophyta</taxon>
        <taxon>Prymnesiophyceae</taxon>
        <taxon>Isochrysidales</taxon>
        <taxon>Noelaerhabdaceae</taxon>
        <taxon>Emiliania</taxon>
    </lineage>
</organism>
<dbReference type="RefSeq" id="XP_005775474.1">
    <property type="nucleotide sequence ID" value="XM_005775417.1"/>
</dbReference>
<evidence type="ECO:0000259" key="1">
    <source>
        <dbReference type="Pfam" id="PF00550"/>
    </source>
</evidence>
<proteinExistence type="predicted"/>
<reference evidence="3" key="1">
    <citation type="journal article" date="2013" name="Nature">
        <title>Pan genome of the phytoplankton Emiliania underpins its global distribution.</title>
        <authorList>
            <person name="Read B.A."/>
            <person name="Kegel J."/>
            <person name="Klute M.J."/>
            <person name="Kuo A."/>
            <person name="Lefebvre S.C."/>
            <person name="Maumus F."/>
            <person name="Mayer C."/>
            <person name="Miller J."/>
            <person name="Monier A."/>
            <person name="Salamov A."/>
            <person name="Young J."/>
            <person name="Aguilar M."/>
            <person name="Claverie J.M."/>
            <person name="Frickenhaus S."/>
            <person name="Gonzalez K."/>
            <person name="Herman E.K."/>
            <person name="Lin Y.C."/>
            <person name="Napier J."/>
            <person name="Ogata H."/>
            <person name="Sarno A.F."/>
            <person name="Shmutz J."/>
            <person name="Schroeder D."/>
            <person name="de Vargas C."/>
            <person name="Verret F."/>
            <person name="von Dassow P."/>
            <person name="Valentin K."/>
            <person name="Van de Peer Y."/>
            <person name="Wheeler G."/>
            <person name="Dacks J.B."/>
            <person name="Delwiche C.F."/>
            <person name="Dyhrman S.T."/>
            <person name="Glockner G."/>
            <person name="John U."/>
            <person name="Richards T."/>
            <person name="Worden A.Z."/>
            <person name="Zhang X."/>
            <person name="Grigoriev I.V."/>
            <person name="Allen A.E."/>
            <person name="Bidle K."/>
            <person name="Borodovsky M."/>
            <person name="Bowler C."/>
            <person name="Brownlee C."/>
            <person name="Cock J.M."/>
            <person name="Elias M."/>
            <person name="Gladyshev V.N."/>
            <person name="Groth M."/>
            <person name="Guda C."/>
            <person name="Hadaegh A."/>
            <person name="Iglesias-Rodriguez M.D."/>
            <person name="Jenkins J."/>
            <person name="Jones B.M."/>
            <person name="Lawson T."/>
            <person name="Leese F."/>
            <person name="Lindquist E."/>
            <person name="Lobanov A."/>
            <person name="Lomsadze A."/>
            <person name="Malik S.B."/>
            <person name="Marsh M.E."/>
            <person name="Mackinder L."/>
            <person name="Mock T."/>
            <person name="Mueller-Roeber B."/>
            <person name="Pagarete A."/>
            <person name="Parker M."/>
            <person name="Probert I."/>
            <person name="Quesneville H."/>
            <person name="Raines C."/>
            <person name="Rensing S.A."/>
            <person name="Riano-Pachon D.M."/>
            <person name="Richier S."/>
            <person name="Rokitta S."/>
            <person name="Shiraiwa Y."/>
            <person name="Soanes D.M."/>
            <person name="van der Giezen M."/>
            <person name="Wahlund T.M."/>
            <person name="Williams B."/>
            <person name="Wilson W."/>
            <person name="Wolfe G."/>
            <person name="Wurch L.L."/>
        </authorList>
    </citation>
    <scope>NUCLEOTIDE SEQUENCE</scope>
</reference>
<name>A0A0D3JHR0_EMIH1</name>
<dbReference type="EnsemblProtists" id="EOD23045">
    <property type="protein sequence ID" value="EOD23045"/>
    <property type="gene ID" value="EMIHUDRAFT_308411"/>
</dbReference>
<protein>
    <recommendedName>
        <fullName evidence="1">Carrier domain-containing protein</fullName>
    </recommendedName>
</protein>
<evidence type="ECO:0000313" key="3">
    <source>
        <dbReference type="Proteomes" id="UP000013827"/>
    </source>
</evidence>